<accession>A0ABW8HJK6</accession>
<dbReference type="Proteomes" id="UP001617907">
    <property type="component" value="Unassembled WGS sequence"/>
</dbReference>
<keyword evidence="3" id="KW-1185">Reference proteome</keyword>
<gene>
    <name evidence="2" type="ORF">ACIQFM_32330</name>
</gene>
<feature type="domain" description="HNH nuclease" evidence="1">
    <location>
        <begin position="217"/>
        <end position="266"/>
    </location>
</feature>
<dbReference type="Pfam" id="PF13391">
    <property type="entry name" value="HNH_2"/>
    <property type="match status" value="1"/>
</dbReference>
<comment type="caution">
    <text evidence="2">The sequence shown here is derived from an EMBL/GenBank/DDBJ whole genome shotgun (WGS) entry which is preliminary data.</text>
</comment>
<dbReference type="RefSeq" id="WP_350889214.1">
    <property type="nucleotide sequence ID" value="NZ_JBEOTR010000001.1"/>
</dbReference>
<protein>
    <submittedName>
        <fullName evidence="2">HNH endonuclease</fullName>
    </submittedName>
</protein>
<reference evidence="2 3" key="1">
    <citation type="submission" date="2024-10" db="EMBL/GenBank/DDBJ databases">
        <title>The Natural Products Discovery Center: Release of the First 8490 Sequenced Strains for Exploring Actinobacteria Biosynthetic Diversity.</title>
        <authorList>
            <person name="Kalkreuter E."/>
            <person name="Kautsar S.A."/>
            <person name="Yang D."/>
            <person name="Bader C.D."/>
            <person name="Teijaro C.N."/>
            <person name="Fluegel L."/>
            <person name="Davis C.M."/>
            <person name="Simpson J.R."/>
            <person name="Lauterbach L."/>
            <person name="Steele A.D."/>
            <person name="Gui C."/>
            <person name="Meng S."/>
            <person name="Li G."/>
            <person name="Viehrig K."/>
            <person name="Ye F."/>
            <person name="Su P."/>
            <person name="Kiefer A.F."/>
            <person name="Nichols A."/>
            <person name="Cepeda A.J."/>
            <person name="Yan W."/>
            <person name="Fan B."/>
            <person name="Jiang Y."/>
            <person name="Adhikari A."/>
            <person name="Zheng C.-J."/>
            <person name="Schuster L."/>
            <person name="Cowan T.M."/>
            <person name="Smanski M.J."/>
            <person name="Chevrette M.G."/>
            <person name="De Carvalho L.P.S."/>
            <person name="Shen B."/>
        </authorList>
    </citation>
    <scope>NUCLEOTIDE SEQUENCE [LARGE SCALE GENOMIC DNA]</scope>
    <source>
        <strain evidence="2 3">NPDC093086</strain>
    </source>
</reference>
<sequence>MTTAWLVLAVGDDRQHGGNDGYDDDPSQHYSWDDTVPNHGRIAVGDVIALWDKKKLLGVGVISAIETGRETKTLYFCPECKKASIKPRKRLKPAFRCNKCGALFDVPGSKTREVVTYRSRHGEAWMDGRGLLNGRELRALCDSPDSQLSMRPARWEKLRDAIIGVAGISLDDLDLDDEGTGGTRRPIAGGHRMKNVRTRVGQAPFRKQLLTDHGQVCAFTGPAPAGALQAAHLYSYADEEEHHDWGGLLLRNDVHSLFDRGQIAVNPDTGRIEVDDELLRYPAYAELHGRAPRVRLRPEHEVWLAAHWRIHRSAAVSVPASRSPEAASPGCETA</sequence>
<evidence type="ECO:0000259" key="1">
    <source>
        <dbReference type="Pfam" id="PF13391"/>
    </source>
</evidence>
<dbReference type="EMBL" id="JBIVPC010000021">
    <property type="protein sequence ID" value="MFJ6040930.1"/>
    <property type="molecule type" value="Genomic_DNA"/>
</dbReference>
<proteinExistence type="predicted"/>
<keyword evidence="2" id="KW-0378">Hydrolase</keyword>
<name>A0ABW8HJK6_9ACTN</name>
<evidence type="ECO:0000313" key="3">
    <source>
        <dbReference type="Proteomes" id="UP001617907"/>
    </source>
</evidence>
<dbReference type="InterPro" id="IPR003615">
    <property type="entry name" value="HNH_nuc"/>
</dbReference>
<keyword evidence="2" id="KW-0540">Nuclease</keyword>
<organism evidence="2 3">
    <name type="scientific">Streptomyces ardesiacus</name>
    <dbReference type="NCBI Taxonomy" id="285564"/>
    <lineage>
        <taxon>Bacteria</taxon>
        <taxon>Bacillati</taxon>
        <taxon>Actinomycetota</taxon>
        <taxon>Actinomycetes</taxon>
        <taxon>Kitasatosporales</taxon>
        <taxon>Streptomycetaceae</taxon>
        <taxon>Streptomyces</taxon>
    </lineage>
</organism>
<evidence type="ECO:0000313" key="2">
    <source>
        <dbReference type="EMBL" id="MFJ6040930.1"/>
    </source>
</evidence>
<dbReference type="GO" id="GO:0004519">
    <property type="term" value="F:endonuclease activity"/>
    <property type="evidence" value="ECO:0007669"/>
    <property type="project" value="UniProtKB-KW"/>
</dbReference>
<keyword evidence="2" id="KW-0255">Endonuclease</keyword>